<organism evidence="1 2">
    <name type="scientific">Orchesella dallaii</name>
    <dbReference type="NCBI Taxonomy" id="48710"/>
    <lineage>
        <taxon>Eukaryota</taxon>
        <taxon>Metazoa</taxon>
        <taxon>Ecdysozoa</taxon>
        <taxon>Arthropoda</taxon>
        <taxon>Hexapoda</taxon>
        <taxon>Collembola</taxon>
        <taxon>Entomobryomorpha</taxon>
        <taxon>Entomobryoidea</taxon>
        <taxon>Orchesellidae</taxon>
        <taxon>Orchesellinae</taxon>
        <taxon>Orchesella</taxon>
    </lineage>
</organism>
<dbReference type="Gene3D" id="3.80.10.10">
    <property type="entry name" value="Ribonuclease Inhibitor"/>
    <property type="match status" value="1"/>
</dbReference>
<proteinExistence type="predicted"/>
<gene>
    <name evidence="1" type="ORF">ODALV1_LOCUS17721</name>
</gene>
<dbReference type="InterPro" id="IPR032675">
    <property type="entry name" value="LRR_dom_sf"/>
</dbReference>
<sequence>MAVTTKKAKLECCVGEKVEVAEASPAEPVVELGEHTRFQILELKFPAANVPQVVPLLNKVFPKTTLDICRTTYSSWASDLKKQYRNHPLNLCLHIEQTEGIRIPNFVTNFTNVGHLEQFFYEMESHPDNPFLSGSINVQWPDFSTYRPVRDGDVDILFADFSTKLENVLGRFGAYVNSACIGYSGPSLYTNPFNLLSSLPNLPNLKKITLSGHLCYDFDELLSWNERNQPPRMEDLETLEIIGLGMVFVYSFLRFKCVPTRIKRLSLETRPAVMIDRRITTFVNLEVLRIRFDWRDSHLLSNLRSMRHLRILDVNFMDFEITVQQILIGLEPVQNSLTDLTVRVNNLQMCRMYRINLPRLQCLKFVFETVNIGEIDENIFQSEMWGSLPGLQTLTIGFNTFERPIAE</sequence>
<dbReference type="Proteomes" id="UP001642540">
    <property type="component" value="Unassembled WGS sequence"/>
</dbReference>
<protein>
    <submittedName>
        <fullName evidence="1">Uncharacterized protein</fullName>
    </submittedName>
</protein>
<comment type="caution">
    <text evidence="1">The sequence shown here is derived from an EMBL/GenBank/DDBJ whole genome shotgun (WGS) entry which is preliminary data.</text>
</comment>
<reference evidence="1 2" key="1">
    <citation type="submission" date="2024-08" db="EMBL/GenBank/DDBJ databases">
        <authorList>
            <person name="Cucini C."/>
            <person name="Frati F."/>
        </authorList>
    </citation>
    <scope>NUCLEOTIDE SEQUENCE [LARGE SCALE GENOMIC DNA]</scope>
</reference>
<dbReference type="SUPFAM" id="SSF52047">
    <property type="entry name" value="RNI-like"/>
    <property type="match status" value="1"/>
</dbReference>
<name>A0ABP1R8L4_9HEXA</name>
<evidence type="ECO:0000313" key="2">
    <source>
        <dbReference type="Proteomes" id="UP001642540"/>
    </source>
</evidence>
<keyword evidence="2" id="KW-1185">Reference proteome</keyword>
<dbReference type="EMBL" id="CAXLJM020000054">
    <property type="protein sequence ID" value="CAL8117495.1"/>
    <property type="molecule type" value="Genomic_DNA"/>
</dbReference>
<accession>A0ABP1R8L4</accession>
<evidence type="ECO:0000313" key="1">
    <source>
        <dbReference type="EMBL" id="CAL8117495.1"/>
    </source>
</evidence>